<reference evidence="1" key="1">
    <citation type="journal article" date="2015" name="Nature">
        <title>Complex archaea that bridge the gap between prokaryotes and eukaryotes.</title>
        <authorList>
            <person name="Spang A."/>
            <person name="Saw J.H."/>
            <person name="Jorgensen S.L."/>
            <person name="Zaremba-Niedzwiedzka K."/>
            <person name="Martijn J."/>
            <person name="Lind A.E."/>
            <person name="van Eijk R."/>
            <person name="Schleper C."/>
            <person name="Guy L."/>
            <person name="Ettema T.J."/>
        </authorList>
    </citation>
    <scope>NUCLEOTIDE SEQUENCE</scope>
</reference>
<gene>
    <name evidence="1" type="ORF">LCGC14_1164730</name>
</gene>
<protein>
    <submittedName>
        <fullName evidence="1">Uncharacterized protein</fullName>
    </submittedName>
</protein>
<comment type="caution">
    <text evidence="1">The sequence shown here is derived from an EMBL/GenBank/DDBJ whole genome shotgun (WGS) entry which is preliminary data.</text>
</comment>
<dbReference type="AlphaFoldDB" id="A0A0F9LWN3"/>
<organism evidence="1">
    <name type="scientific">marine sediment metagenome</name>
    <dbReference type="NCBI Taxonomy" id="412755"/>
    <lineage>
        <taxon>unclassified sequences</taxon>
        <taxon>metagenomes</taxon>
        <taxon>ecological metagenomes</taxon>
    </lineage>
</organism>
<name>A0A0F9LWN3_9ZZZZ</name>
<dbReference type="EMBL" id="LAZR01005710">
    <property type="protein sequence ID" value="KKM97763.1"/>
    <property type="molecule type" value="Genomic_DNA"/>
</dbReference>
<accession>A0A0F9LWN3</accession>
<sequence>MDKDTFDASWNLIWGVQDMVRDYLFDDNPAQRHEVVFLEAIDSAIQELESWKEHIINGEKKE</sequence>
<proteinExistence type="predicted"/>
<evidence type="ECO:0000313" key="1">
    <source>
        <dbReference type="EMBL" id="KKM97763.1"/>
    </source>
</evidence>